<dbReference type="EMBL" id="JBFOLJ010000003">
    <property type="protein sequence ID" value="KAL2549632.1"/>
    <property type="molecule type" value="Genomic_DNA"/>
</dbReference>
<name>A0ABD1WJB2_9LAMI</name>
<dbReference type="AlphaFoldDB" id="A0ABD1WJB2"/>
<feature type="region of interest" description="Disordered" evidence="1">
    <location>
        <begin position="1"/>
        <end position="43"/>
    </location>
</feature>
<evidence type="ECO:0000313" key="3">
    <source>
        <dbReference type="Proteomes" id="UP001604277"/>
    </source>
</evidence>
<gene>
    <name evidence="2" type="ORF">Fot_11162</name>
</gene>
<sequence length="105" mass="11980">MQQGYAIHPPHVNERESGESTMQRHSGSTPHKRDNEGKKSHFLGKWRAARNPAPRSVTYLSTRNIWEKYNTLNVKESKGFLGSPVSLAGLKVLDRWIPSLEKKIK</sequence>
<dbReference type="Proteomes" id="UP001604277">
    <property type="component" value="Unassembled WGS sequence"/>
</dbReference>
<reference evidence="3" key="1">
    <citation type="submission" date="2024-07" db="EMBL/GenBank/DDBJ databases">
        <title>Two chromosome-level genome assemblies of Korean endemic species Abeliophyllum distichum and Forsythia ovata (Oleaceae).</title>
        <authorList>
            <person name="Jang H."/>
        </authorList>
    </citation>
    <scope>NUCLEOTIDE SEQUENCE [LARGE SCALE GENOMIC DNA]</scope>
</reference>
<proteinExistence type="predicted"/>
<evidence type="ECO:0000256" key="1">
    <source>
        <dbReference type="SAM" id="MobiDB-lite"/>
    </source>
</evidence>
<protein>
    <submittedName>
        <fullName evidence="2">Uncharacterized protein</fullName>
    </submittedName>
</protein>
<comment type="caution">
    <text evidence="2">The sequence shown here is derived from an EMBL/GenBank/DDBJ whole genome shotgun (WGS) entry which is preliminary data.</text>
</comment>
<evidence type="ECO:0000313" key="2">
    <source>
        <dbReference type="EMBL" id="KAL2549632.1"/>
    </source>
</evidence>
<accession>A0ABD1WJB2</accession>
<keyword evidence="3" id="KW-1185">Reference proteome</keyword>
<feature type="compositionally biased region" description="Polar residues" evidence="1">
    <location>
        <begin position="19"/>
        <end position="29"/>
    </location>
</feature>
<organism evidence="2 3">
    <name type="scientific">Forsythia ovata</name>
    <dbReference type="NCBI Taxonomy" id="205694"/>
    <lineage>
        <taxon>Eukaryota</taxon>
        <taxon>Viridiplantae</taxon>
        <taxon>Streptophyta</taxon>
        <taxon>Embryophyta</taxon>
        <taxon>Tracheophyta</taxon>
        <taxon>Spermatophyta</taxon>
        <taxon>Magnoliopsida</taxon>
        <taxon>eudicotyledons</taxon>
        <taxon>Gunneridae</taxon>
        <taxon>Pentapetalae</taxon>
        <taxon>asterids</taxon>
        <taxon>lamiids</taxon>
        <taxon>Lamiales</taxon>
        <taxon>Oleaceae</taxon>
        <taxon>Forsythieae</taxon>
        <taxon>Forsythia</taxon>
    </lineage>
</organism>